<keyword evidence="2" id="KW-1185">Reference proteome</keyword>
<reference evidence="3" key="1">
    <citation type="submission" date="2016-04" db="UniProtKB">
        <authorList>
            <consortium name="WormBaseParasite"/>
        </authorList>
    </citation>
    <scope>IDENTIFICATION</scope>
</reference>
<evidence type="ECO:0000313" key="1">
    <source>
        <dbReference type="EMBL" id="VDO36316.1"/>
    </source>
</evidence>
<proteinExistence type="predicted"/>
<protein>
    <submittedName>
        <fullName evidence="1 3">Uncharacterized protein</fullName>
    </submittedName>
</protein>
<evidence type="ECO:0000313" key="3">
    <source>
        <dbReference type="WBParaSite" id="HPLM_0000899401-mRNA-1"/>
    </source>
</evidence>
<sequence length="84" mass="9006">MRAGNLMTALARGPSASNVVNTSLAPRRRATRLLARAILPACVPLEELELAVGDLVAPIDRQNFMDLITLSEAIKKVTELIVAP</sequence>
<dbReference type="AlphaFoldDB" id="A0A158QMQ3"/>
<dbReference type="WBParaSite" id="HPLM_0000899401-mRNA-1">
    <property type="protein sequence ID" value="HPLM_0000899401-mRNA-1"/>
    <property type="gene ID" value="HPLM_0000899401"/>
</dbReference>
<name>A0A158QMQ3_HAEPC</name>
<evidence type="ECO:0000313" key="2">
    <source>
        <dbReference type="Proteomes" id="UP000268014"/>
    </source>
</evidence>
<accession>A0A158QMQ3</accession>
<gene>
    <name evidence="1" type="ORF">HPLM_LOCUS8986</name>
</gene>
<reference evidence="1 2" key="2">
    <citation type="submission" date="2018-11" db="EMBL/GenBank/DDBJ databases">
        <authorList>
            <consortium name="Pathogen Informatics"/>
        </authorList>
    </citation>
    <scope>NUCLEOTIDE SEQUENCE [LARGE SCALE GENOMIC DNA]</scope>
    <source>
        <strain evidence="1 2">MHpl1</strain>
    </source>
</reference>
<dbReference type="Proteomes" id="UP000268014">
    <property type="component" value="Unassembled WGS sequence"/>
</dbReference>
<dbReference type="EMBL" id="UZAF01016973">
    <property type="protein sequence ID" value="VDO36316.1"/>
    <property type="molecule type" value="Genomic_DNA"/>
</dbReference>
<organism evidence="3">
    <name type="scientific">Haemonchus placei</name>
    <name type="common">Barber's pole worm</name>
    <dbReference type="NCBI Taxonomy" id="6290"/>
    <lineage>
        <taxon>Eukaryota</taxon>
        <taxon>Metazoa</taxon>
        <taxon>Ecdysozoa</taxon>
        <taxon>Nematoda</taxon>
        <taxon>Chromadorea</taxon>
        <taxon>Rhabditida</taxon>
        <taxon>Rhabditina</taxon>
        <taxon>Rhabditomorpha</taxon>
        <taxon>Strongyloidea</taxon>
        <taxon>Trichostrongylidae</taxon>
        <taxon>Haemonchus</taxon>
    </lineage>
</organism>